<proteinExistence type="predicted"/>
<accession>A0ABW2BAI1</accession>
<evidence type="ECO:0000313" key="2">
    <source>
        <dbReference type="Proteomes" id="UP001596353"/>
    </source>
</evidence>
<name>A0ABW2BAI1_9RHOB</name>
<gene>
    <name evidence="1" type="ORF">ACFQFQ_27945</name>
</gene>
<dbReference type="Proteomes" id="UP001596353">
    <property type="component" value="Unassembled WGS sequence"/>
</dbReference>
<evidence type="ECO:0000313" key="1">
    <source>
        <dbReference type="EMBL" id="MFC6762513.1"/>
    </source>
</evidence>
<keyword evidence="2" id="KW-1185">Reference proteome</keyword>
<protein>
    <recommendedName>
        <fullName evidence="3">ABC transporter ATP-binding protein</fullName>
    </recommendedName>
</protein>
<evidence type="ECO:0008006" key="3">
    <source>
        <dbReference type="Google" id="ProtNLM"/>
    </source>
</evidence>
<reference evidence="2" key="1">
    <citation type="journal article" date="2019" name="Int. J. Syst. Evol. Microbiol.">
        <title>The Global Catalogue of Microorganisms (GCM) 10K type strain sequencing project: providing services to taxonomists for standard genome sequencing and annotation.</title>
        <authorList>
            <consortium name="The Broad Institute Genomics Platform"/>
            <consortium name="The Broad Institute Genome Sequencing Center for Infectious Disease"/>
            <person name="Wu L."/>
            <person name="Ma J."/>
        </authorList>
    </citation>
    <scope>NUCLEOTIDE SEQUENCE [LARGE SCALE GENOMIC DNA]</scope>
    <source>
        <strain evidence="2">CCUG 66188</strain>
    </source>
</reference>
<sequence length="49" mass="5286">MLDIRSLSKKFGSGARAFHALKSIDITIEEGSFSRFSARPAAARQPCCG</sequence>
<comment type="caution">
    <text evidence="1">The sequence shown here is derived from an EMBL/GenBank/DDBJ whole genome shotgun (WGS) entry which is preliminary data.</text>
</comment>
<organism evidence="1 2">
    <name type="scientific">Sulfitobacter porphyrae</name>
    <dbReference type="NCBI Taxonomy" id="1246864"/>
    <lineage>
        <taxon>Bacteria</taxon>
        <taxon>Pseudomonadati</taxon>
        <taxon>Pseudomonadota</taxon>
        <taxon>Alphaproteobacteria</taxon>
        <taxon>Rhodobacterales</taxon>
        <taxon>Roseobacteraceae</taxon>
        <taxon>Sulfitobacter</taxon>
    </lineage>
</organism>
<dbReference type="EMBL" id="JBHSWG010000004">
    <property type="protein sequence ID" value="MFC6762513.1"/>
    <property type="molecule type" value="Genomic_DNA"/>
</dbReference>